<sequence>MTVPEGERVRRAVLGDARVDRSNAARTGFDRDFGEFITEYAWGGVWSRPGLDTHTRRLLTIAVLCSLGCEDELVMHVRAALADGVTADEVKEVLLHTAVYAGLPRANRAFHLAGRLVAEHDGRVVRPEHAEHAPRTEHADADDLAEPGTAAGFPSGTASDPGADPRSAERG</sequence>
<feature type="compositionally biased region" description="Basic and acidic residues" evidence="1">
    <location>
        <begin position="129"/>
        <end position="141"/>
    </location>
</feature>
<proteinExistence type="predicted"/>
<evidence type="ECO:0000256" key="1">
    <source>
        <dbReference type="SAM" id="MobiDB-lite"/>
    </source>
</evidence>
<dbReference type="GO" id="GO:0047575">
    <property type="term" value="F:4-carboxymuconolactone decarboxylase activity"/>
    <property type="evidence" value="ECO:0007669"/>
    <property type="project" value="UniProtKB-EC"/>
</dbReference>
<comment type="caution">
    <text evidence="3">The sequence shown here is derived from an EMBL/GenBank/DDBJ whole genome shotgun (WGS) entry which is preliminary data.</text>
</comment>
<dbReference type="SUPFAM" id="SSF69118">
    <property type="entry name" value="AhpD-like"/>
    <property type="match status" value="1"/>
</dbReference>
<dbReference type="InterPro" id="IPR012788">
    <property type="entry name" value="Decarb_PcaC"/>
</dbReference>
<protein>
    <submittedName>
        <fullName evidence="3">4-carboxymuconolactone decarboxylase</fullName>
        <ecNumber evidence="3">4.1.1.44</ecNumber>
    </submittedName>
</protein>
<dbReference type="EMBL" id="JBHSYS010000004">
    <property type="protein sequence ID" value="MFC6959793.1"/>
    <property type="molecule type" value="Genomic_DNA"/>
</dbReference>
<evidence type="ECO:0000313" key="4">
    <source>
        <dbReference type="Proteomes" id="UP001596470"/>
    </source>
</evidence>
<evidence type="ECO:0000313" key="3">
    <source>
        <dbReference type="EMBL" id="MFC6959793.1"/>
    </source>
</evidence>
<dbReference type="PANTHER" id="PTHR33570:SF2">
    <property type="entry name" value="CARBOXYMUCONOLACTONE DECARBOXYLASE-LIKE DOMAIN-CONTAINING PROTEIN"/>
    <property type="match status" value="1"/>
</dbReference>
<dbReference type="InterPro" id="IPR052512">
    <property type="entry name" value="4CMD/NDH-1_regulator"/>
</dbReference>
<feature type="region of interest" description="Disordered" evidence="1">
    <location>
        <begin position="129"/>
        <end position="171"/>
    </location>
</feature>
<dbReference type="InterPro" id="IPR003779">
    <property type="entry name" value="CMD-like"/>
</dbReference>
<keyword evidence="3" id="KW-0456">Lyase</keyword>
<dbReference type="EC" id="4.1.1.44" evidence="3"/>
<accession>A0ABW2DE01</accession>
<name>A0ABW2DE01_9ACTN</name>
<evidence type="ECO:0000259" key="2">
    <source>
        <dbReference type="Pfam" id="PF02627"/>
    </source>
</evidence>
<reference evidence="4" key="1">
    <citation type="journal article" date="2019" name="Int. J. Syst. Evol. Microbiol.">
        <title>The Global Catalogue of Microorganisms (GCM) 10K type strain sequencing project: providing services to taxonomists for standard genome sequencing and annotation.</title>
        <authorList>
            <consortium name="The Broad Institute Genomics Platform"/>
            <consortium name="The Broad Institute Genome Sequencing Center for Infectious Disease"/>
            <person name="Wu L."/>
            <person name="Ma J."/>
        </authorList>
    </citation>
    <scope>NUCLEOTIDE SEQUENCE [LARGE SCALE GENOMIC DNA]</scope>
    <source>
        <strain evidence="4">KACC 12634</strain>
    </source>
</reference>
<dbReference type="InterPro" id="IPR029032">
    <property type="entry name" value="AhpD-like"/>
</dbReference>
<feature type="domain" description="Carboxymuconolactone decarboxylase-like" evidence="2">
    <location>
        <begin position="32"/>
        <end position="113"/>
    </location>
</feature>
<organism evidence="3 4">
    <name type="scientific">Glycomyces mayteni</name>
    <dbReference type="NCBI Taxonomy" id="543887"/>
    <lineage>
        <taxon>Bacteria</taxon>
        <taxon>Bacillati</taxon>
        <taxon>Actinomycetota</taxon>
        <taxon>Actinomycetes</taxon>
        <taxon>Glycomycetales</taxon>
        <taxon>Glycomycetaceae</taxon>
        <taxon>Glycomyces</taxon>
    </lineage>
</organism>
<dbReference type="Gene3D" id="1.20.1290.10">
    <property type="entry name" value="AhpD-like"/>
    <property type="match status" value="1"/>
</dbReference>
<dbReference type="Pfam" id="PF02627">
    <property type="entry name" value="CMD"/>
    <property type="match status" value="1"/>
</dbReference>
<keyword evidence="4" id="KW-1185">Reference proteome</keyword>
<dbReference type="Proteomes" id="UP001596470">
    <property type="component" value="Unassembled WGS sequence"/>
</dbReference>
<dbReference type="NCBIfam" id="TIGR02425">
    <property type="entry name" value="decarb_PcaC"/>
    <property type="match status" value="1"/>
</dbReference>
<dbReference type="PANTHER" id="PTHR33570">
    <property type="entry name" value="4-CARBOXYMUCONOLACTONE DECARBOXYLASE FAMILY PROTEIN"/>
    <property type="match status" value="1"/>
</dbReference>
<gene>
    <name evidence="3" type="primary">pcaC</name>
    <name evidence="3" type="ORF">ACFQS3_21605</name>
</gene>
<dbReference type="RefSeq" id="WP_382345992.1">
    <property type="nucleotide sequence ID" value="NZ_JBHMBP010000001.1"/>
</dbReference>